<sequence>MPGDLPVKRGTLALLLVSAGLTGSCSSTDVTTGFAGLSGTFDVTLANNFVFVTSSDRDELRVLDLASNPRTFVPAPNPLEALSIPVLDRPDALTRDVAYNAEGNDVPGPYIYARSSGSSEVSVVASARDQLRQVARLQAASIVTAFAARSPAEGSGGPSTLYYAIQDPDGIFSADTGGARVMRQELPGPDALQAAEPAAIPEPVTVFCLQPGESILAMTMLAGQGQFAVATRQASGRSGRTLLVTDLGPVADCLQPSAPTHDLSEGFGNVPVRLLVSHPRIVIPNVEAINAGRYIFGIRDEASCSAARECSGVLAVDTESSPPGQTARDLSGAPMLPIFPAGGLPTGLALVPDAPLRIVLDDGSTPPLTVPLLGVMPSSNGYISLFSASDLRQFDLSGASARSSVALLDSNEQPVVIETADLVTVTQDQTLQSTVLYEGSVPNGFYRIIYQGALPGLSGLPRDLSTPRLFEAEASAAASARAGDIIVLEGPDVLCAVDLPIASVEPVAGTTRVRFAIADSQEIPTDCASLTRFTVRVGGDQPFVLFNEAGTFLSRDVTGASSYSIPTEYFFHADTFYFDDDSNPQTPPVPNLSKFPQPPPPLRIRVAAVGREVRRGDRYAVTVISGIRNYIFTPDSTAGTGLAFYTLPGPVVAAQDRSAKMAYIAYPSADGILQVGFEGLTDNRAQSLALVPFE</sequence>
<accession>A0AAE6KSH3</accession>
<protein>
    <submittedName>
        <fullName evidence="1">Uncharacterized protein</fullName>
    </submittedName>
</protein>
<dbReference type="SUPFAM" id="SSF63825">
    <property type="entry name" value="YWTD domain"/>
    <property type="match status" value="1"/>
</dbReference>
<dbReference type="EMBL" id="CP017174">
    <property type="protein sequence ID" value="QDE68184.1"/>
    <property type="molecule type" value="Genomic_DNA"/>
</dbReference>
<evidence type="ECO:0000313" key="1">
    <source>
        <dbReference type="EMBL" id="QDE68184.1"/>
    </source>
</evidence>
<proteinExistence type="predicted"/>
<reference evidence="1 2" key="1">
    <citation type="journal article" date="2019" name="Science">
        <title>Social genes are selection hotspots in kin groups of a soil microbe.</title>
        <authorList>
            <person name="Wielgoss S."/>
            <person name="Wolfensberger R."/>
            <person name="Sun L."/>
            <person name="Fiegna F."/>
            <person name="Velicer G.J."/>
        </authorList>
    </citation>
    <scope>NUCLEOTIDE SEQUENCE [LARGE SCALE GENOMIC DNA]</scope>
    <source>
        <strain evidence="1 2">MC3.5.9c15</strain>
    </source>
</reference>
<dbReference type="Proteomes" id="UP000320179">
    <property type="component" value="Chromosome"/>
</dbReference>
<gene>
    <name evidence="1" type="ORF">BHS09_15000</name>
</gene>
<dbReference type="AlphaFoldDB" id="A0AAE6KSH3"/>
<evidence type="ECO:0000313" key="2">
    <source>
        <dbReference type="Proteomes" id="UP000320179"/>
    </source>
</evidence>
<organism evidence="1 2">
    <name type="scientific">Myxococcus xanthus</name>
    <dbReference type="NCBI Taxonomy" id="34"/>
    <lineage>
        <taxon>Bacteria</taxon>
        <taxon>Pseudomonadati</taxon>
        <taxon>Myxococcota</taxon>
        <taxon>Myxococcia</taxon>
        <taxon>Myxococcales</taxon>
        <taxon>Cystobacterineae</taxon>
        <taxon>Myxococcaceae</taxon>
        <taxon>Myxococcus</taxon>
    </lineage>
</organism>
<name>A0AAE6KSH3_MYXXA</name>